<accession>A0A1V0BFH4</accession>
<evidence type="ECO:0000313" key="2">
    <source>
        <dbReference type="EMBL" id="AQZ98687.1"/>
    </source>
</evidence>
<reference evidence="3 4" key="1">
    <citation type="submission" date="2015-12" db="EMBL/GenBank/DDBJ databases">
        <title>Complete genome sequence of a multi-drug resistant strain Acidovorax sp. 12322-1.</title>
        <authorList>
            <person name="Ming D."/>
            <person name="Wang M."/>
            <person name="Hu S."/>
            <person name="Zhou Y."/>
            <person name="Jiang T."/>
        </authorList>
    </citation>
    <scope>NUCLEOTIDE SEQUENCE [LARGE SCALE GENOMIC DNA]</scope>
    <source>
        <strain evidence="3 4">12322-1</strain>
    </source>
</reference>
<organism evidence="3 4">
    <name type="scientific">Comamonas kerstersii</name>
    <dbReference type="NCBI Taxonomy" id="225992"/>
    <lineage>
        <taxon>Bacteria</taxon>
        <taxon>Pseudomonadati</taxon>
        <taxon>Pseudomonadota</taxon>
        <taxon>Betaproteobacteria</taxon>
        <taxon>Burkholderiales</taxon>
        <taxon>Comamonadaceae</taxon>
        <taxon>Comamonas</taxon>
    </lineage>
</organism>
<feature type="signal peptide" evidence="1">
    <location>
        <begin position="1"/>
        <end position="23"/>
    </location>
</feature>
<dbReference type="EMBL" id="LPXH01000025">
    <property type="protein sequence ID" value="KUF41040.1"/>
    <property type="molecule type" value="Genomic_DNA"/>
</dbReference>
<evidence type="ECO:0000256" key="1">
    <source>
        <dbReference type="SAM" id="SignalP"/>
    </source>
</evidence>
<evidence type="ECO:0000313" key="4">
    <source>
        <dbReference type="Proteomes" id="UP000053300"/>
    </source>
</evidence>
<accession>A0A1V3TIQ8</accession>
<dbReference type="GeneID" id="83039834"/>
<evidence type="ECO:0000313" key="5">
    <source>
        <dbReference type="Proteomes" id="UP000242792"/>
    </source>
</evidence>
<name>A0A0W7Z1G4_9BURK</name>
<dbReference type="Proteomes" id="UP000242792">
    <property type="component" value="Chromosome"/>
</dbReference>
<dbReference type="Proteomes" id="UP000053300">
    <property type="component" value="Unassembled WGS sequence"/>
</dbReference>
<dbReference type="RefSeq" id="WP_054066665.1">
    <property type="nucleotide sequence ID" value="NZ_CATYED010000008.1"/>
</dbReference>
<evidence type="ECO:0000313" key="3">
    <source>
        <dbReference type="EMBL" id="KUF41040.1"/>
    </source>
</evidence>
<proteinExistence type="predicted"/>
<feature type="chain" id="PRO_5036299344" evidence="1">
    <location>
        <begin position="24"/>
        <end position="198"/>
    </location>
</feature>
<dbReference type="EMBL" id="CP020121">
    <property type="protein sequence ID" value="AQZ98687.1"/>
    <property type="molecule type" value="Genomic_DNA"/>
</dbReference>
<keyword evidence="1" id="KW-0732">Signal</keyword>
<protein>
    <submittedName>
        <fullName evidence="3">Uncharacterized protein</fullName>
    </submittedName>
</protein>
<keyword evidence="4" id="KW-1185">Reference proteome</keyword>
<reference evidence="2 5" key="2">
    <citation type="submission" date="2017-03" db="EMBL/GenBank/DDBJ databases">
        <title>Rapid Whole Genome Sequencing of Comamonas kerstersii Causing Continuous ambulatory Peritoneal Dialysis-Associated Peritonitis.</title>
        <authorList>
            <person name="Zheng B."/>
        </authorList>
    </citation>
    <scope>NUCLEOTIDE SEQUENCE [LARGE SCALE GENOMIC DNA]</scope>
    <source>
        <strain evidence="2 5">8943</strain>
    </source>
</reference>
<dbReference type="KEGG" id="cke:B5M06_10935"/>
<accession>A0A0W7Z1G4</accession>
<dbReference type="OrthoDB" id="5297272at2"/>
<sequence length="198" mass="20728">MKQLIASVLLIAPALAWVGAAQASTAKPAASASKAATAQKKTAAVKKTTVRKTSAPRKAAAAAAVGGAGAGVAVAALAPRALNAEEMKLADRVYTGRINCELGKHVNVTRDEKNPGHFFVSGQGFSYHMLPVGTSTGVVRLEDQRAGATWLQIANKSMLMNQKQGKRMADECMSPEQLQVAEAIKKNPPQSLLEAPKK</sequence>
<dbReference type="AlphaFoldDB" id="A0A0W7Z1G4"/>
<gene>
    <name evidence="3" type="ORF">AS359_09520</name>
    <name evidence="2" type="ORF">B5M06_10935</name>
</gene>
<dbReference type="STRING" id="225992.B5M06_10935"/>